<name>A0A3L6ZMU5_9MICO</name>
<keyword evidence="1" id="KW-0472">Membrane</keyword>
<sequence>MPEPTWTDIATAISSAATPVVVAIFGWILTRRQSRSELLLNARIDYYRQLGPELNKLMSYMMFIGTWRDIAPPEVVALKRRLDASFYVAAPLYSRPVTAAYESYMKLCFVPFGDWGSDALIRSSPYRRRVSWKASAAWDPSWGRLFELQEEEPIERQALEELRSAYDSLISALVKDLNINRARSEYTSARAVTNAGGQLRTVDGAPARD</sequence>
<dbReference type="OrthoDB" id="8896299at2"/>
<comment type="caution">
    <text evidence="2">The sequence shown here is derived from an EMBL/GenBank/DDBJ whole genome shotgun (WGS) entry which is preliminary data.</text>
</comment>
<evidence type="ECO:0000313" key="3">
    <source>
        <dbReference type="Proteomes" id="UP000270299"/>
    </source>
</evidence>
<organism evidence="2 3">
    <name type="scientific">Mycetocola manganoxydans</name>
    <dbReference type="NCBI Taxonomy" id="699879"/>
    <lineage>
        <taxon>Bacteria</taxon>
        <taxon>Bacillati</taxon>
        <taxon>Actinomycetota</taxon>
        <taxon>Actinomycetes</taxon>
        <taxon>Micrococcales</taxon>
        <taxon>Microbacteriaceae</taxon>
        <taxon>Mycetocola</taxon>
    </lineage>
</organism>
<dbReference type="EMBL" id="RCUV01000021">
    <property type="protein sequence ID" value="RLP68332.1"/>
    <property type="molecule type" value="Genomic_DNA"/>
</dbReference>
<reference evidence="2 3" key="1">
    <citation type="submission" date="2018-10" db="EMBL/GenBank/DDBJ databases">
        <authorList>
            <person name="Li J."/>
        </authorList>
    </citation>
    <scope>NUCLEOTIDE SEQUENCE [LARGE SCALE GENOMIC DNA]</scope>
    <source>
        <strain evidence="2 3">CCTCC AB209002</strain>
    </source>
</reference>
<keyword evidence="3" id="KW-1185">Reference proteome</keyword>
<evidence type="ECO:0000313" key="2">
    <source>
        <dbReference type="EMBL" id="RLP68332.1"/>
    </source>
</evidence>
<proteinExistence type="predicted"/>
<dbReference type="Proteomes" id="UP000270299">
    <property type="component" value="Unassembled WGS sequence"/>
</dbReference>
<keyword evidence="1" id="KW-0812">Transmembrane</keyword>
<accession>A0A3L6ZMU5</accession>
<evidence type="ECO:0000256" key="1">
    <source>
        <dbReference type="SAM" id="Phobius"/>
    </source>
</evidence>
<keyword evidence="1" id="KW-1133">Transmembrane helix</keyword>
<protein>
    <submittedName>
        <fullName evidence="2">Uncharacterized protein</fullName>
    </submittedName>
</protein>
<dbReference type="AlphaFoldDB" id="A0A3L6ZMU5"/>
<feature type="transmembrane region" description="Helical" evidence="1">
    <location>
        <begin position="12"/>
        <end position="30"/>
    </location>
</feature>
<dbReference type="RefSeq" id="WP_121673943.1">
    <property type="nucleotide sequence ID" value="NZ_BMXM01000003.1"/>
</dbReference>
<gene>
    <name evidence="2" type="ORF">D9V29_13985</name>
</gene>